<dbReference type="OrthoDB" id="1400668at2759"/>
<accession>A0A445A7N3</accession>
<dbReference type="AlphaFoldDB" id="A0A445A7N3"/>
<proteinExistence type="predicted"/>
<sequence>MFRNLRFRLRSQRRPRYGLLLCAVVSTLFLFSFHHTSQTNNPHHHRHHHHRHHHHRRFLRRIHPFHHLVNYDTLLSDSVIDAASSSEDAIDALDIVDEQSPLGGTSDDDDTADVGEEPSLIQLNVSGYFFYHVGGAIRKAFTKSSPGDWEDGSRQVGIFLGSPVMGNEDRSKATFGSDDIPVDERVRRKVVEVKGVEDALLLKLGRKDSPLREGWGDWFDKKGDFLRKDKMLRSNLEGLNPLHNPFLQDPDGVGVTGLTKGDKILHKALMNELKQQPFRGEKLSGSSQHD</sequence>
<dbReference type="Proteomes" id="UP000289738">
    <property type="component" value="Chromosome B03"/>
</dbReference>
<protein>
    <submittedName>
        <fullName evidence="1">Uncharacterized protein</fullName>
    </submittedName>
</protein>
<comment type="caution">
    <text evidence="1">The sequence shown here is derived from an EMBL/GenBank/DDBJ whole genome shotgun (WGS) entry which is preliminary data.</text>
</comment>
<evidence type="ECO:0000313" key="2">
    <source>
        <dbReference type="Proteomes" id="UP000289738"/>
    </source>
</evidence>
<organism evidence="1 2">
    <name type="scientific">Arachis hypogaea</name>
    <name type="common">Peanut</name>
    <dbReference type="NCBI Taxonomy" id="3818"/>
    <lineage>
        <taxon>Eukaryota</taxon>
        <taxon>Viridiplantae</taxon>
        <taxon>Streptophyta</taxon>
        <taxon>Embryophyta</taxon>
        <taxon>Tracheophyta</taxon>
        <taxon>Spermatophyta</taxon>
        <taxon>Magnoliopsida</taxon>
        <taxon>eudicotyledons</taxon>
        <taxon>Gunneridae</taxon>
        <taxon>Pentapetalae</taxon>
        <taxon>rosids</taxon>
        <taxon>fabids</taxon>
        <taxon>Fabales</taxon>
        <taxon>Fabaceae</taxon>
        <taxon>Papilionoideae</taxon>
        <taxon>50 kb inversion clade</taxon>
        <taxon>dalbergioids sensu lato</taxon>
        <taxon>Dalbergieae</taxon>
        <taxon>Pterocarpus clade</taxon>
        <taxon>Arachis</taxon>
    </lineage>
</organism>
<evidence type="ECO:0000313" key="1">
    <source>
        <dbReference type="EMBL" id="RYR22457.1"/>
    </source>
</evidence>
<dbReference type="PANTHER" id="PTHR47213">
    <property type="entry name" value="OS07G0567300 PROTEIN"/>
    <property type="match status" value="1"/>
</dbReference>
<dbReference type="InterPro" id="IPR044789">
    <property type="entry name" value="Put_A1-4-GlycosylTfrase_plant"/>
</dbReference>
<keyword evidence="2" id="KW-1185">Reference proteome</keyword>
<dbReference type="Gramene" id="arahy.Tifrunner.gnm2.ann2.Ah13g117900.1">
    <property type="protein sequence ID" value="arahy.Tifrunner.gnm2.ann2.Ah13g117900.1-CDS-1"/>
    <property type="gene ID" value="arahy.Tifrunner.gnm2.ann2.Ah13g117900"/>
</dbReference>
<dbReference type="STRING" id="3818.A0A445A7N3"/>
<name>A0A445A7N3_ARAHY</name>
<gene>
    <name evidence="1" type="ORF">Ahy_B03g067743</name>
</gene>
<dbReference type="PANTHER" id="PTHR47213:SF1">
    <property type="entry name" value="OS07G0567300 PROTEIN"/>
    <property type="match status" value="1"/>
</dbReference>
<reference evidence="1 2" key="1">
    <citation type="submission" date="2019-01" db="EMBL/GenBank/DDBJ databases">
        <title>Sequencing of cultivated peanut Arachis hypogaea provides insights into genome evolution and oil improvement.</title>
        <authorList>
            <person name="Chen X."/>
        </authorList>
    </citation>
    <scope>NUCLEOTIDE SEQUENCE [LARGE SCALE GENOMIC DNA]</scope>
    <source>
        <strain evidence="2">cv. Fuhuasheng</strain>
        <tissue evidence="1">Leaves</tissue>
    </source>
</reference>
<dbReference type="EMBL" id="SDMP01000013">
    <property type="protein sequence ID" value="RYR22457.1"/>
    <property type="molecule type" value="Genomic_DNA"/>
</dbReference>